<dbReference type="InterPro" id="IPR027417">
    <property type="entry name" value="P-loop_NTPase"/>
</dbReference>
<feature type="domain" description="GED" evidence="3">
    <location>
        <begin position="560"/>
        <end position="646"/>
    </location>
</feature>
<dbReference type="InterPro" id="IPR022812">
    <property type="entry name" value="Dynamin"/>
</dbReference>
<organism evidence="6">
    <name type="scientific">Thrips palmi</name>
    <name type="common">Melon thrips</name>
    <dbReference type="NCBI Taxonomy" id="161013"/>
    <lineage>
        <taxon>Eukaryota</taxon>
        <taxon>Metazoa</taxon>
        <taxon>Ecdysozoa</taxon>
        <taxon>Arthropoda</taxon>
        <taxon>Hexapoda</taxon>
        <taxon>Insecta</taxon>
        <taxon>Pterygota</taxon>
        <taxon>Neoptera</taxon>
        <taxon>Paraneoptera</taxon>
        <taxon>Thysanoptera</taxon>
        <taxon>Terebrantia</taxon>
        <taxon>Thripoidea</taxon>
        <taxon>Thripidae</taxon>
        <taxon>Thrips</taxon>
    </lineage>
</organism>
<dbReference type="CDD" id="cd08771">
    <property type="entry name" value="DLP_1"/>
    <property type="match status" value="1"/>
</dbReference>
<dbReference type="Pfam" id="PF00350">
    <property type="entry name" value="Dynamin_N"/>
    <property type="match status" value="1"/>
</dbReference>
<dbReference type="InterPro" id="IPR045063">
    <property type="entry name" value="Dynamin_N"/>
</dbReference>
<keyword evidence="1" id="KW-0547">Nucleotide-binding</keyword>
<dbReference type="Pfam" id="PF01031">
    <property type="entry name" value="Dynamin_M"/>
    <property type="match status" value="1"/>
</dbReference>
<keyword evidence="5" id="KW-1185">Reference proteome</keyword>
<dbReference type="GeneID" id="117639238"/>
<proteinExistence type="predicted"/>
<dbReference type="PROSITE" id="PS51718">
    <property type="entry name" value="G_DYNAMIN_2"/>
    <property type="match status" value="1"/>
</dbReference>
<name>A0A6P8XUL7_THRPL</name>
<dbReference type="SUPFAM" id="SSF52540">
    <property type="entry name" value="P-loop containing nucleoside triphosphate hydrolases"/>
    <property type="match status" value="1"/>
</dbReference>
<dbReference type="Gene3D" id="3.40.50.300">
    <property type="entry name" value="P-loop containing nucleotide triphosphate hydrolases"/>
    <property type="match status" value="1"/>
</dbReference>
<dbReference type="GO" id="GO:0005737">
    <property type="term" value="C:cytoplasm"/>
    <property type="evidence" value="ECO:0007669"/>
    <property type="project" value="TreeGrafter"/>
</dbReference>
<dbReference type="GO" id="GO:0016020">
    <property type="term" value="C:membrane"/>
    <property type="evidence" value="ECO:0007669"/>
    <property type="project" value="TreeGrafter"/>
</dbReference>
<dbReference type="InterPro" id="IPR020850">
    <property type="entry name" value="GED_dom"/>
</dbReference>
<evidence type="ECO:0000313" key="5">
    <source>
        <dbReference type="Proteomes" id="UP000515158"/>
    </source>
</evidence>
<evidence type="ECO:0000313" key="6">
    <source>
        <dbReference type="RefSeq" id="XP_034230613.1"/>
    </source>
</evidence>
<dbReference type="Pfam" id="PF02212">
    <property type="entry name" value="GED"/>
    <property type="match status" value="1"/>
</dbReference>
<reference evidence="6" key="1">
    <citation type="submission" date="2025-08" db="UniProtKB">
        <authorList>
            <consortium name="RefSeq"/>
        </authorList>
    </citation>
    <scope>IDENTIFICATION</scope>
    <source>
        <tissue evidence="6">Total insect</tissue>
    </source>
</reference>
<accession>A0A6P8XUL7</accession>
<dbReference type="GO" id="GO:0008017">
    <property type="term" value="F:microtubule binding"/>
    <property type="evidence" value="ECO:0007669"/>
    <property type="project" value="TreeGrafter"/>
</dbReference>
<gene>
    <name evidence="6" type="primary">LOC117639238</name>
</gene>
<dbReference type="OrthoDB" id="8189504at2759"/>
<dbReference type="InterPro" id="IPR001401">
    <property type="entry name" value="Dynamin_GTPase"/>
</dbReference>
<keyword evidence="2" id="KW-0342">GTP-binding</keyword>
<dbReference type="InParanoid" id="A0A6P8XUL7"/>
<evidence type="ECO:0000256" key="1">
    <source>
        <dbReference type="ARBA" id="ARBA00022741"/>
    </source>
</evidence>
<dbReference type="GO" id="GO:0003924">
    <property type="term" value="F:GTPase activity"/>
    <property type="evidence" value="ECO:0007669"/>
    <property type="project" value="InterPro"/>
</dbReference>
<dbReference type="Gene3D" id="1.20.120.1240">
    <property type="entry name" value="Dynamin, middle domain"/>
    <property type="match status" value="1"/>
</dbReference>
<dbReference type="KEGG" id="tpal:117639238"/>
<dbReference type="GO" id="GO:0005525">
    <property type="term" value="F:GTP binding"/>
    <property type="evidence" value="ECO:0007669"/>
    <property type="project" value="InterPro"/>
</dbReference>
<dbReference type="PROSITE" id="PS51388">
    <property type="entry name" value="GED"/>
    <property type="match status" value="1"/>
</dbReference>
<dbReference type="AlphaFoldDB" id="A0A6P8XUL7"/>
<dbReference type="PANTHER" id="PTHR11566">
    <property type="entry name" value="DYNAMIN"/>
    <property type="match status" value="1"/>
</dbReference>
<protein>
    <submittedName>
        <fullName evidence="6">Dynamin-1-like protein</fullName>
    </submittedName>
</protein>
<evidence type="ECO:0000259" key="4">
    <source>
        <dbReference type="PROSITE" id="PS51718"/>
    </source>
</evidence>
<dbReference type="SMART" id="SM00053">
    <property type="entry name" value="DYNc"/>
    <property type="match status" value="1"/>
</dbReference>
<dbReference type="GO" id="GO:0005874">
    <property type="term" value="C:microtubule"/>
    <property type="evidence" value="ECO:0007669"/>
    <property type="project" value="TreeGrafter"/>
</dbReference>
<evidence type="ECO:0000256" key="2">
    <source>
        <dbReference type="ARBA" id="ARBA00023134"/>
    </source>
</evidence>
<feature type="domain" description="Dynamin-type G" evidence="4">
    <location>
        <begin position="26"/>
        <end position="301"/>
    </location>
</feature>
<dbReference type="PRINTS" id="PR00195">
    <property type="entry name" value="DYNAMIN"/>
</dbReference>
<dbReference type="Proteomes" id="UP000515158">
    <property type="component" value="Unplaced"/>
</dbReference>
<dbReference type="InterPro" id="IPR030381">
    <property type="entry name" value="G_DYNAMIN_dom"/>
</dbReference>
<sequence length="646" mass="72478">MAMRRDLLPKLNKIQDLFSTLGNNDPIELPKIVVVGNQSAGKSSVLESLVGKSFLPRGCGLVTRCPLVLQLNHIPVGHTRREGIYHYEEWGTFLHSGDRIFELEEICEEIEAETNRLAGSNKGIVSTPITLKVFSPNVVNLTLVDLPGMTKVPTGDQPRDIEEQIEGLILQYIESPLTIILAVVTANTDMVTNDSLKLAKRVDPEGERTLAVVTKIDLMDKGTDARDVLNGKVIPVKRGIVGVVNRSQKDIDENKSVENAVRMEKRYFEEHYKEIASLHGCQYLAVKLSVLLSDHINSCLPDVQKKILQEIAECTKTLETCGDFVTDKKSALMSIINGFSEQFRSLCDKGSPDLQSIKLTGGAKLCDILHSRLEKILASREPCKSYTTDEVIVAIRQSNVLTPPLFVSQLAFEKLIKPLIKNMEKPALDCVEAVQREMSIMCQLSIPAQLKRFPPLRQAVVKVVHGMINERAEKAIQMVQDLVTAEMGHITYDRIDANELKKLLTMENAVIPFCVVPFRKGEKIETELNKELMRAEGNDKADVVSRLELLTMSNKDRVHVIMLGKMLDLYYKLVAETTQDFTAKVVVTFLVQAVRDSLAVHLTSELQEVYKNLFEEKADIAHIRQTTFKRRDVLEKALEVIIELED</sequence>
<dbReference type="InterPro" id="IPR003130">
    <property type="entry name" value="GED"/>
</dbReference>
<dbReference type="RefSeq" id="XP_034230613.1">
    <property type="nucleotide sequence ID" value="XM_034374722.1"/>
</dbReference>
<dbReference type="InterPro" id="IPR000375">
    <property type="entry name" value="Dynamin_stalk"/>
</dbReference>
<evidence type="ECO:0000259" key="3">
    <source>
        <dbReference type="PROSITE" id="PS51388"/>
    </source>
</evidence>